<dbReference type="EMBL" id="CATZAT010000002">
    <property type="protein sequence ID" value="CAJ0786433.1"/>
    <property type="molecule type" value="Genomic_DNA"/>
</dbReference>
<sequence>MDKRLWVVVTAIVAALGATVTHASATTRDVYTDGSASTEARSPYTDGGLATKFDVYADGARAGKFDSYTEGMCVPTTDGVR</sequence>
<feature type="signal peptide" evidence="1">
    <location>
        <begin position="1"/>
        <end position="25"/>
    </location>
</feature>
<feature type="chain" id="PRO_5044765744" evidence="1">
    <location>
        <begin position="26"/>
        <end position="81"/>
    </location>
</feature>
<organism evidence="2 3">
    <name type="scientific">Ralstonia holmesii</name>
    <dbReference type="NCBI Taxonomy" id="3058602"/>
    <lineage>
        <taxon>Bacteria</taxon>
        <taxon>Pseudomonadati</taxon>
        <taxon>Pseudomonadota</taxon>
        <taxon>Betaproteobacteria</taxon>
        <taxon>Burkholderiales</taxon>
        <taxon>Burkholderiaceae</taxon>
        <taxon>Ralstonia</taxon>
    </lineage>
</organism>
<gene>
    <name evidence="2" type="ORF">LMG18096_01824</name>
</gene>
<dbReference type="RefSeq" id="WP_112184441.1">
    <property type="nucleotide sequence ID" value="NZ_CATZAT010000002.1"/>
</dbReference>
<reference evidence="2 3" key="1">
    <citation type="submission" date="2023-07" db="EMBL/GenBank/DDBJ databases">
        <authorList>
            <person name="Peeters C."/>
        </authorList>
    </citation>
    <scope>NUCLEOTIDE SEQUENCE [LARGE SCALE GENOMIC DNA]</scope>
    <source>
        <strain evidence="2 3">LMG 18096</strain>
    </source>
</reference>
<keyword evidence="1" id="KW-0732">Signal</keyword>
<dbReference type="AlphaFoldDB" id="A0ABC8QAL3"/>
<comment type="caution">
    <text evidence="2">The sequence shown here is derived from an EMBL/GenBank/DDBJ whole genome shotgun (WGS) entry which is preliminary data.</text>
</comment>
<dbReference type="Proteomes" id="UP001189663">
    <property type="component" value="Unassembled WGS sequence"/>
</dbReference>
<protein>
    <submittedName>
        <fullName evidence="2">Uncharacterized protein</fullName>
    </submittedName>
</protein>
<proteinExistence type="predicted"/>
<evidence type="ECO:0000313" key="2">
    <source>
        <dbReference type="EMBL" id="CAJ0786433.1"/>
    </source>
</evidence>
<evidence type="ECO:0000313" key="3">
    <source>
        <dbReference type="Proteomes" id="UP001189663"/>
    </source>
</evidence>
<accession>A0ABC8QAL3</accession>
<name>A0ABC8QAL3_9RALS</name>
<evidence type="ECO:0000256" key="1">
    <source>
        <dbReference type="SAM" id="SignalP"/>
    </source>
</evidence>
<keyword evidence="3" id="KW-1185">Reference proteome</keyword>